<dbReference type="AlphaFoldDB" id="A9H0B0"/>
<feature type="region of interest" description="Disordered" evidence="1">
    <location>
        <begin position="1"/>
        <end position="98"/>
    </location>
</feature>
<dbReference type="KEGG" id="gdi:GDI3157"/>
<dbReference type="EMBL" id="AM889285">
    <property type="protein sequence ID" value="CAP57100.1"/>
    <property type="molecule type" value="Genomic_DNA"/>
</dbReference>
<name>A9H0B0_GLUDA</name>
<protein>
    <submittedName>
        <fullName evidence="2">Uncharacterized protein</fullName>
    </submittedName>
</protein>
<evidence type="ECO:0000256" key="1">
    <source>
        <dbReference type="SAM" id="MobiDB-lite"/>
    </source>
</evidence>
<evidence type="ECO:0000313" key="2">
    <source>
        <dbReference type="EMBL" id="CAP57100.1"/>
    </source>
</evidence>
<dbReference type="Proteomes" id="UP000001176">
    <property type="component" value="Chromosome"/>
</dbReference>
<sequence length="98" mass="10397">MTGPHPARQHSNATGKTDNGRRRHRHTGQRNSQAGVRGPPRRQGRRQPGSLDGPEGRTPDRGQGRACTIQSPAGQSAAGPGTLHLAPPDGPDRAHRPL</sequence>
<feature type="compositionally biased region" description="Basic and acidic residues" evidence="1">
    <location>
        <begin position="54"/>
        <end position="63"/>
    </location>
</feature>
<keyword evidence="3" id="KW-1185">Reference proteome</keyword>
<proteinExistence type="predicted"/>
<organism evidence="2 3">
    <name type="scientific">Gluconacetobacter diazotrophicus (strain ATCC 49037 / DSM 5601 / CCUG 37298 / CIP 103539 / LMG 7603 / PAl5)</name>
    <dbReference type="NCBI Taxonomy" id="272568"/>
    <lineage>
        <taxon>Bacteria</taxon>
        <taxon>Pseudomonadati</taxon>
        <taxon>Pseudomonadota</taxon>
        <taxon>Alphaproteobacteria</taxon>
        <taxon>Acetobacterales</taxon>
        <taxon>Acetobacteraceae</taxon>
        <taxon>Gluconacetobacter</taxon>
    </lineage>
</organism>
<gene>
    <name evidence="2" type="ordered locus">GDI3157</name>
</gene>
<accession>A9H0B0</accession>
<reference evidence="2 3" key="1">
    <citation type="journal article" date="2009" name="BMC Genomics">
        <title>Complete genome sequence of the sugarcane nitrogen-fixing endophyte Gluconacetobacter diazotrophicus Pal5.</title>
        <authorList>
            <person name="Bertalan M."/>
            <person name="Albano R."/>
            <person name="Padua V."/>
            <person name="Rouws L."/>
            <person name="Rojas C."/>
            <person name="Hemerly A."/>
            <person name="Teixeira K."/>
            <person name="Schwab S."/>
            <person name="Araujo J."/>
            <person name="Oliveira A."/>
            <person name="Franca L."/>
            <person name="Magalhaes V."/>
            <person name="Alqueres S."/>
            <person name="Cardoso A."/>
            <person name="Almeida W."/>
            <person name="Loureiro M.M."/>
            <person name="Nogueira E."/>
            <person name="Cidade D."/>
            <person name="Oliveira D."/>
            <person name="Simao T."/>
            <person name="Macedo J."/>
            <person name="Valadao A."/>
            <person name="Dreschsel M."/>
            <person name="Freitas F."/>
            <person name="Vidal M."/>
            <person name="Guedes H."/>
            <person name="Rodrigues E."/>
            <person name="Meneses C."/>
            <person name="Brioso P."/>
            <person name="Pozzer L."/>
            <person name="Figueiredo D."/>
            <person name="Montano H."/>
            <person name="Junior J."/>
            <person name="Filho G."/>
            <person name="Flores V."/>
            <person name="Ferreira B."/>
            <person name="Branco A."/>
            <person name="Gonzalez P."/>
            <person name="Guillobel H."/>
            <person name="Lemos M."/>
            <person name="Seibel L."/>
            <person name="Macedo J."/>
            <person name="Alves-Ferreira M."/>
            <person name="Sachetto-Martins G."/>
            <person name="Coelho A."/>
            <person name="Santos E."/>
            <person name="Amaral G."/>
            <person name="Neves A."/>
            <person name="Pacheco A.B."/>
            <person name="Carvalho D."/>
            <person name="Lery L."/>
            <person name="Bisch P."/>
            <person name="Rossle S.C."/>
            <person name="Urmenyi T."/>
            <person name="Kruger W.V."/>
            <person name="Martins O."/>
            <person name="Baldani J.I."/>
            <person name="Ferreira P.C."/>
        </authorList>
    </citation>
    <scope>NUCLEOTIDE SEQUENCE [LARGE SCALE GENOMIC DNA]</scope>
    <source>
        <strain evidence="3">ATCC 49037 / DSM 5601 / CCUG 37298 / CIP 103539 / LMG 7603 / PAl5</strain>
    </source>
</reference>
<evidence type="ECO:0000313" key="3">
    <source>
        <dbReference type="Proteomes" id="UP000001176"/>
    </source>
</evidence>